<dbReference type="EMBL" id="LCJM01000027">
    <property type="protein sequence ID" value="KKT78118.1"/>
    <property type="molecule type" value="Genomic_DNA"/>
</dbReference>
<gene>
    <name evidence="4" type="ORF">UW74_C0027G0009</name>
</gene>
<comment type="caution">
    <text evidence="4">The sequence shown here is derived from an EMBL/GenBank/DDBJ whole genome shotgun (WGS) entry which is preliminary data.</text>
</comment>
<dbReference type="Pfam" id="PF04079">
    <property type="entry name" value="SMC_ScpB"/>
    <property type="match status" value="1"/>
</dbReference>
<dbReference type="InterPro" id="IPR005234">
    <property type="entry name" value="ScpB_csome_segregation"/>
</dbReference>
<dbReference type="Proteomes" id="UP000034889">
    <property type="component" value="Unassembled WGS sequence"/>
</dbReference>
<keyword evidence="1" id="KW-0132">Cell division</keyword>
<dbReference type="InterPro" id="IPR036390">
    <property type="entry name" value="WH_DNA-bd_sf"/>
</dbReference>
<evidence type="ECO:0000313" key="5">
    <source>
        <dbReference type="Proteomes" id="UP000034889"/>
    </source>
</evidence>
<dbReference type="GO" id="GO:0051301">
    <property type="term" value="P:cell division"/>
    <property type="evidence" value="ECO:0007669"/>
    <property type="project" value="UniProtKB-KW"/>
</dbReference>
<organism evidence="4 5">
    <name type="scientific">Candidatus Giovannonibacteria bacterium GW2011_GWC2_44_8</name>
    <dbReference type="NCBI Taxonomy" id="1618657"/>
    <lineage>
        <taxon>Bacteria</taxon>
        <taxon>Candidatus Giovannoniibacteriota</taxon>
    </lineage>
</organism>
<evidence type="ECO:0000256" key="1">
    <source>
        <dbReference type="ARBA" id="ARBA00022618"/>
    </source>
</evidence>
<evidence type="ECO:0000313" key="4">
    <source>
        <dbReference type="EMBL" id="KKT78118.1"/>
    </source>
</evidence>
<protein>
    <submittedName>
        <fullName evidence="4">Segregation and condensation protein B</fullName>
    </submittedName>
</protein>
<sequence length="52" mass="5817">MKIKSQIESLLFTAGHPVAVKKLAEILETGESEINSSLRELADEYEKNERGL</sequence>
<dbReference type="Gene3D" id="1.10.10.10">
    <property type="entry name" value="Winged helix-like DNA-binding domain superfamily/Winged helix DNA-binding domain"/>
    <property type="match status" value="1"/>
</dbReference>
<dbReference type="GO" id="GO:0051304">
    <property type="term" value="P:chromosome separation"/>
    <property type="evidence" value="ECO:0007669"/>
    <property type="project" value="InterPro"/>
</dbReference>
<evidence type="ECO:0000256" key="2">
    <source>
        <dbReference type="ARBA" id="ARBA00022829"/>
    </source>
</evidence>
<evidence type="ECO:0000256" key="3">
    <source>
        <dbReference type="ARBA" id="ARBA00023306"/>
    </source>
</evidence>
<feature type="non-terminal residue" evidence="4">
    <location>
        <position position="52"/>
    </location>
</feature>
<dbReference type="SUPFAM" id="SSF46785">
    <property type="entry name" value="Winged helix' DNA-binding domain"/>
    <property type="match status" value="1"/>
</dbReference>
<dbReference type="InterPro" id="IPR036388">
    <property type="entry name" value="WH-like_DNA-bd_sf"/>
</dbReference>
<keyword evidence="3" id="KW-0131">Cell cycle</keyword>
<proteinExistence type="predicted"/>
<keyword evidence="2" id="KW-0159">Chromosome partition</keyword>
<name>A0A0G1K3Q4_9BACT</name>
<reference evidence="4 5" key="1">
    <citation type="journal article" date="2015" name="Nature">
        <title>rRNA introns, odd ribosomes, and small enigmatic genomes across a large radiation of phyla.</title>
        <authorList>
            <person name="Brown C.T."/>
            <person name="Hug L.A."/>
            <person name="Thomas B.C."/>
            <person name="Sharon I."/>
            <person name="Castelle C.J."/>
            <person name="Singh A."/>
            <person name="Wilkins M.J."/>
            <person name="Williams K.H."/>
            <person name="Banfield J.F."/>
        </authorList>
    </citation>
    <scope>NUCLEOTIDE SEQUENCE [LARGE SCALE GENOMIC DNA]</scope>
</reference>
<dbReference type="AlphaFoldDB" id="A0A0G1K3Q4"/>
<accession>A0A0G1K3Q4</accession>